<protein>
    <submittedName>
        <fullName evidence="1">Uncharacterized protein</fullName>
    </submittedName>
</protein>
<organism evidence="1 2">
    <name type="scientific">Tilletia walkeri</name>
    <dbReference type="NCBI Taxonomy" id="117179"/>
    <lineage>
        <taxon>Eukaryota</taxon>
        <taxon>Fungi</taxon>
        <taxon>Dikarya</taxon>
        <taxon>Basidiomycota</taxon>
        <taxon>Ustilaginomycotina</taxon>
        <taxon>Exobasidiomycetes</taxon>
        <taxon>Tilletiales</taxon>
        <taxon>Tilletiaceae</taxon>
        <taxon>Tilletia</taxon>
    </lineage>
</organism>
<reference evidence="1" key="2">
    <citation type="journal article" date="2019" name="IMA Fungus">
        <title>Genome sequencing and comparison of five Tilletia species to identify candidate genes for the detection of regulated species infecting wheat.</title>
        <authorList>
            <person name="Nguyen H.D.T."/>
            <person name="Sultana T."/>
            <person name="Kesanakurti P."/>
            <person name="Hambleton S."/>
        </authorList>
    </citation>
    <scope>NUCLEOTIDE SEQUENCE</scope>
    <source>
        <strain evidence="1">DAOMC 236422</strain>
    </source>
</reference>
<comment type="caution">
    <text evidence="1">The sequence shown here is derived from an EMBL/GenBank/DDBJ whole genome shotgun (WGS) entry which is preliminary data.</text>
</comment>
<dbReference type="EMBL" id="LWDG02000849">
    <property type="protein sequence ID" value="KAE8262114.1"/>
    <property type="molecule type" value="Genomic_DNA"/>
</dbReference>
<gene>
    <name evidence="1" type="ORF">A4X09_0g7533</name>
</gene>
<evidence type="ECO:0000313" key="1">
    <source>
        <dbReference type="EMBL" id="KAE8262114.1"/>
    </source>
</evidence>
<proteinExistence type="predicted"/>
<sequence>MELNRSPWRVDCAFGFISFAFSASPAAGSPVSSGLVYLPQDKTPGRSGFDRVVVAQLRDSAMCPVHAFEWHLGRNPVALSAGVFAYRGREGAVFELTSSVFLATVNGWLAAGGRPSLHGHAFRIGRRALCHTHMWSLWIQSIIKQIGGWSSDVAIRYIRDIHVRHAQLASSVLL</sequence>
<evidence type="ECO:0000313" key="2">
    <source>
        <dbReference type="Proteomes" id="UP000078113"/>
    </source>
</evidence>
<reference evidence="1" key="1">
    <citation type="submission" date="2016-04" db="EMBL/GenBank/DDBJ databases">
        <authorList>
            <person name="Nguyen H.D."/>
            <person name="Samba Siva P."/>
            <person name="Cullis J."/>
            <person name="Levesque C.A."/>
            <person name="Hambleton S."/>
        </authorList>
    </citation>
    <scope>NUCLEOTIDE SEQUENCE</scope>
    <source>
        <strain evidence="1">DAOMC 236422</strain>
    </source>
</reference>
<keyword evidence="2" id="KW-1185">Reference proteome</keyword>
<dbReference type="Proteomes" id="UP000078113">
    <property type="component" value="Unassembled WGS sequence"/>
</dbReference>
<accession>A0A8X7N0R3</accession>
<name>A0A8X7N0R3_9BASI</name>
<dbReference type="AlphaFoldDB" id="A0A8X7N0R3"/>